<accession>A0A4P6XRB6</accession>
<sequence length="300" mass="32353">MDVTSVATSVTPTTTITSTQNGTTVTFLYPCVATSSDGCYVKKNAGSSHKPGFATKIWALVLVFMASAMAVLADDTPSGALLRFDNMTAAIDTITEMELATDDDSDDTDYYVLVDDEVFGISNFTIEYPTTNVTKRWNAGNAPLGASWTQRQVAQQGTYWGGWYPASCVHQNGYGAAPVVVTVTQSSTYSATWDAGFDLNFGTKGSLNIGYSVTKTFSKSEAVAYTVPAYSYGQVWQQQLVVWQDQQHQKCHKYHYGKGGIKCGAWSGYVRGNMPVTNGVSFGWSTGYDKMNFGTCGGGS</sequence>
<keyword evidence="2" id="KW-1185">Reference proteome</keyword>
<protein>
    <submittedName>
        <fullName evidence="1">Uncharacterized protein</fullName>
    </submittedName>
</protein>
<dbReference type="EMBL" id="CP034460">
    <property type="protein sequence ID" value="QBM89990.1"/>
    <property type="molecule type" value="Genomic_DNA"/>
</dbReference>
<dbReference type="STRING" id="2163413.A0A4P6XRB6"/>
<gene>
    <name evidence="1" type="ORF">METSCH_E02270</name>
</gene>
<name>A0A4P6XRB6_9ASCO</name>
<organism evidence="1 2">
    <name type="scientific">Metschnikowia aff. pulcherrima</name>
    <dbReference type="NCBI Taxonomy" id="2163413"/>
    <lineage>
        <taxon>Eukaryota</taxon>
        <taxon>Fungi</taxon>
        <taxon>Dikarya</taxon>
        <taxon>Ascomycota</taxon>
        <taxon>Saccharomycotina</taxon>
        <taxon>Pichiomycetes</taxon>
        <taxon>Metschnikowiaceae</taxon>
        <taxon>Metschnikowia</taxon>
    </lineage>
</organism>
<evidence type="ECO:0000313" key="1">
    <source>
        <dbReference type="EMBL" id="QBM89990.1"/>
    </source>
</evidence>
<dbReference type="Proteomes" id="UP000292447">
    <property type="component" value="Chromosome V"/>
</dbReference>
<dbReference type="AlphaFoldDB" id="A0A4P6XRB6"/>
<proteinExistence type="predicted"/>
<evidence type="ECO:0000313" key="2">
    <source>
        <dbReference type="Proteomes" id="UP000292447"/>
    </source>
</evidence>
<reference evidence="2" key="1">
    <citation type="submission" date="2019-03" db="EMBL/GenBank/DDBJ databases">
        <title>Snf2 controls pulcherriminic acid biosynthesis and connects pigmentation and antifungal activity of the yeast Metschnikowia pulcherrima.</title>
        <authorList>
            <person name="Gore-Lloyd D."/>
            <person name="Sumann I."/>
            <person name="Brachmann A.O."/>
            <person name="Schneeberger K."/>
            <person name="Ortiz-Merino R.A."/>
            <person name="Moreno-Beltran M."/>
            <person name="Schlaefli M."/>
            <person name="Kirner P."/>
            <person name="Santos Kron A."/>
            <person name="Wolfe K.H."/>
            <person name="Piel J."/>
            <person name="Ahrens C.H."/>
            <person name="Henk D."/>
            <person name="Freimoser F.M."/>
        </authorList>
    </citation>
    <scope>NUCLEOTIDE SEQUENCE [LARGE SCALE GENOMIC DNA]</scope>
    <source>
        <strain evidence="2">APC 1.2</strain>
    </source>
</reference>